<dbReference type="AlphaFoldDB" id="A0A821UJS3"/>
<dbReference type="InterPro" id="IPR018473">
    <property type="entry name" value="Hermes_transposase_DNA-db"/>
</dbReference>
<dbReference type="SUPFAM" id="SSF50249">
    <property type="entry name" value="Nucleic acid-binding proteins"/>
    <property type="match status" value="1"/>
</dbReference>
<dbReference type="Proteomes" id="UP000663838">
    <property type="component" value="Unassembled WGS sequence"/>
</dbReference>
<name>A0A821UJS3_9BILA</name>
<evidence type="ECO:0000259" key="1">
    <source>
        <dbReference type="Pfam" id="PF10683"/>
    </source>
</evidence>
<gene>
    <name evidence="2" type="ORF">TOA249_LOCUS30019</name>
</gene>
<proteinExistence type="predicted"/>
<dbReference type="Pfam" id="PF10683">
    <property type="entry name" value="DBD_Tnp_Hermes"/>
    <property type="match status" value="1"/>
</dbReference>
<sequence length="200" mass="22561">MKSHSCVAFEIKTNTFATNSTTISTSTQPRIDKMVLIRKTLTTGQSNVIKDLIVRWVCGDILPLSIIDDSGLQVLIQECVKFGSPYGNVDVNDLLRSRTTISNHIQSFAETCREHIEGTIIEDKGICMTPSKTNESIFKRRLLKIKDQTGIISVIVWNNKNEELPENAINKRIRICNGRIDIYNDYVSINVSDQTIIQLC</sequence>
<evidence type="ECO:0000313" key="2">
    <source>
        <dbReference type="EMBL" id="CAF4891248.1"/>
    </source>
</evidence>
<evidence type="ECO:0000313" key="3">
    <source>
        <dbReference type="Proteomes" id="UP000663838"/>
    </source>
</evidence>
<organism evidence="2 3">
    <name type="scientific">Rotaria socialis</name>
    <dbReference type="NCBI Taxonomy" id="392032"/>
    <lineage>
        <taxon>Eukaryota</taxon>
        <taxon>Metazoa</taxon>
        <taxon>Spiralia</taxon>
        <taxon>Gnathifera</taxon>
        <taxon>Rotifera</taxon>
        <taxon>Eurotatoria</taxon>
        <taxon>Bdelloidea</taxon>
        <taxon>Philodinida</taxon>
        <taxon>Philodinidae</taxon>
        <taxon>Rotaria</taxon>
    </lineage>
</organism>
<dbReference type="Gene3D" id="1.10.10.1070">
    <property type="entry name" value="Zinc finger, BED domain-containing"/>
    <property type="match status" value="1"/>
</dbReference>
<dbReference type="SUPFAM" id="SSF140996">
    <property type="entry name" value="Hermes dimerisation domain"/>
    <property type="match status" value="1"/>
</dbReference>
<accession>A0A821UJS3</accession>
<feature type="domain" description="Hermes trasposase DNA-binding" evidence="1">
    <location>
        <begin position="52"/>
        <end position="100"/>
    </location>
</feature>
<reference evidence="2" key="1">
    <citation type="submission" date="2021-02" db="EMBL/GenBank/DDBJ databases">
        <authorList>
            <person name="Nowell W R."/>
        </authorList>
    </citation>
    <scope>NUCLEOTIDE SEQUENCE</scope>
</reference>
<protein>
    <recommendedName>
        <fullName evidence="1">Hermes trasposase DNA-binding domain-containing protein</fullName>
    </recommendedName>
</protein>
<dbReference type="EMBL" id="CAJOBS010004959">
    <property type="protein sequence ID" value="CAF4891248.1"/>
    <property type="molecule type" value="Genomic_DNA"/>
</dbReference>
<comment type="caution">
    <text evidence="2">The sequence shown here is derived from an EMBL/GenBank/DDBJ whole genome shotgun (WGS) entry which is preliminary data.</text>
</comment>
<dbReference type="Gene3D" id="2.40.50.140">
    <property type="entry name" value="Nucleic acid-binding proteins"/>
    <property type="match status" value="1"/>
</dbReference>
<dbReference type="InterPro" id="IPR012340">
    <property type="entry name" value="NA-bd_OB-fold"/>
</dbReference>